<organism evidence="10 11">
    <name type="scientific">Halobacteriovorax marinus</name>
    <dbReference type="NCBI Taxonomy" id="97084"/>
    <lineage>
        <taxon>Bacteria</taxon>
        <taxon>Pseudomonadati</taxon>
        <taxon>Bdellovibrionota</taxon>
        <taxon>Bacteriovoracia</taxon>
        <taxon>Bacteriovoracales</taxon>
        <taxon>Halobacteriovoraceae</taxon>
        <taxon>Halobacteriovorax</taxon>
    </lineage>
</organism>
<keyword evidence="4" id="KW-0808">Transferase</keyword>
<evidence type="ECO:0000256" key="6">
    <source>
        <dbReference type="ARBA" id="ARBA00022989"/>
    </source>
</evidence>
<evidence type="ECO:0000256" key="7">
    <source>
        <dbReference type="ARBA" id="ARBA00023136"/>
    </source>
</evidence>
<reference evidence="11" key="1">
    <citation type="journal article" date="2017" name="Proc. Natl. Acad. Sci. U.S.A.">
        <title>Simulation of Deepwater Horizon oil plume reveals substrate specialization within a complex community of hydrocarbon-degraders.</title>
        <authorList>
            <person name="Hu P."/>
            <person name="Dubinsky E.A."/>
            <person name="Probst A.J."/>
            <person name="Wang J."/>
            <person name="Sieber C.M.K."/>
            <person name="Tom L.M."/>
            <person name="Gardinali P."/>
            <person name="Banfield J.F."/>
            <person name="Atlas R.M."/>
            <person name="Andersen G.L."/>
        </authorList>
    </citation>
    <scope>NUCLEOTIDE SEQUENCE [LARGE SCALE GENOMIC DNA]</scope>
</reference>
<proteinExistence type="predicted"/>
<feature type="transmembrane region" description="Helical" evidence="8">
    <location>
        <begin position="139"/>
        <end position="156"/>
    </location>
</feature>
<feature type="transmembrane region" description="Helical" evidence="8">
    <location>
        <begin position="317"/>
        <end position="336"/>
    </location>
</feature>
<dbReference type="Proteomes" id="UP000196531">
    <property type="component" value="Unassembled WGS sequence"/>
</dbReference>
<evidence type="ECO:0000313" key="11">
    <source>
        <dbReference type="Proteomes" id="UP000196531"/>
    </source>
</evidence>
<keyword evidence="5 8" id="KW-0812">Transmembrane</keyword>
<feature type="transmembrane region" description="Helical" evidence="8">
    <location>
        <begin position="206"/>
        <end position="227"/>
    </location>
</feature>
<evidence type="ECO:0000256" key="4">
    <source>
        <dbReference type="ARBA" id="ARBA00022679"/>
    </source>
</evidence>
<evidence type="ECO:0000256" key="8">
    <source>
        <dbReference type="SAM" id="Phobius"/>
    </source>
</evidence>
<dbReference type="PANTHER" id="PTHR33908">
    <property type="entry name" value="MANNOSYLTRANSFERASE YKCB-RELATED"/>
    <property type="match status" value="1"/>
</dbReference>
<dbReference type="PANTHER" id="PTHR33908:SF11">
    <property type="entry name" value="MEMBRANE PROTEIN"/>
    <property type="match status" value="1"/>
</dbReference>
<comment type="subcellular location">
    <subcellularLocation>
        <location evidence="1">Cell membrane</location>
        <topology evidence="1">Multi-pass membrane protein</topology>
    </subcellularLocation>
</comment>
<evidence type="ECO:0000256" key="2">
    <source>
        <dbReference type="ARBA" id="ARBA00022475"/>
    </source>
</evidence>
<keyword evidence="3" id="KW-0328">Glycosyltransferase</keyword>
<name>A0A1Y5FAZ8_9BACT</name>
<sequence>MNIKKNHLFILVLATLFVFYFHALNISGFFQDGYLYAALGKNFPWDSWLVPSQSLTEFREFPHHPPLFFILEGIFFKVVGSDFWQARLFGLLWVFSTICILFHYIKSRFNLKLAYFSTLLLLIIPSLMKKSRFPNMDQALLFSYTLTLFIYFEAWTKKSSKLWTLSGAAWGLTLLLKGVSGVLLLPLIFAHQIFEHRSLRFLLKKDIWLAFFTGCIVFSLWPGLLYLNGHIDVFKDYLEFQLFSTAIGGRGTVEVNYFLYFTHLLKQSPHLSLLFIWSLFLFKKGEVREYRKFYIFNLICFVSYILPLSLMKFKFSHYLIPIYPSFAIIAAYPLMIKLKDKMDIFKKGHVLVLIIAFIPLYPLGVTNKVRRDKEIFEMTKEFKLLKSVPSEWLVVDESYSYWALSGLSSYVYSANPHRLPTKAAIEFIKKRSMDSLVFTRDIVKPELKLVLDQDFTLLKDVKNKYLKVWVNKELMK</sequence>
<dbReference type="GO" id="GO:0009103">
    <property type="term" value="P:lipopolysaccharide biosynthetic process"/>
    <property type="evidence" value="ECO:0007669"/>
    <property type="project" value="UniProtKB-ARBA"/>
</dbReference>
<dbReference type="InterPro" id="IPR050297">
    <property type="entry name" value="LipidA_mod_glycosyltrf_83"/>
</dbReference>
<feature type="transmembrane region" description="Helical" evidence="8">
    <location>
        <begin position="264"/>
        <end position="282"/>
    </location>
</feature>
<evidence type="ECO:0000313" key="10">
    <source>
        <dbReference type="EMBL" id="OUR98781.1"/>
    </source>
</evidence>
<feature type="transmembrane region" description="Helical" evidence="8">
    <location>
        <begin position="294"/>
        <end position="311"/>
    </location>
</feature>
<keyword evidence="2" id="KW-1003">Cell membrane</keyword>
<evidence type="ECO:0000256" key="1">
    <source>
        <dbReference type="ARBA" id="ARBA00004651"/>
    </source>
</evidence>
<dbReference type="GO" id="GO:0005886">
    <property type="term" value="C:plasma membrane"/>
    <property type="evidence" value="ECO:0007669"/>
    <property type="project" value="UniProtKB-SubCell"/>
</dbReference>
<dbReference type="Pfam" id="PF13231">
    <property type="entry name" value="PMT_2"/>
    <property type="match status" value="1"/>
</dbReference>
<dbReference type="AlphaFoldDB" id="A0A1Y5FAZ8"/>
<evidence type="ECO:0000256" key="3">
    <source>
        <dbReference type="ARBA" id="ARBA00022676"/>
    </source>
</evidence>
<feature type="transmembrane region" description="Helical" evidence="8">
    <location>
        <begin position="86"/>
        <end position="105"/>
    </location>
</feature>
<dbReference type="EMBL" id="MAAO01000004">
    <property type="protein sequence ID" value="OUR98781.1"/>
    <property type="molecule type" value="Genomic_DNA"/>
</dbReference>
<feature type="domain" description="Glycosyltransferase RgtA/B/C/D-like" evidence="9">
    <location>
        <begin position="63"/>
        <end position="219"/>
    </location>
</feature>
<evidence type="ECO:0000256" key="5">
    <source>
        <dbReference type="ARBA" id="ARBA00022692"/>
    </source>
</evidence>
<dbReference type="GO" id="GO:0016763">
    <property type="term" value="F:pentosyltransferase activity"/>
    <property type="evidence" value="ECO:0007669"/>
    <property type="project" value="TreeGrafter"/>
</dbReference>
<protein>
    <recommendedName>
        <fullName evidence="9">Glycosyltransferase RgtA/B/C/D-like domain-containing protein</fullName>
    </recommendedName>
</protein>
<feature type="transmembrane region" description="Helical" evidence="8">
    <location>
        <begin position="168"/>
        <end position="194"/>
    </location>
</feature>
<feature type="transmembrane region" description="Helical" evidence="8">
    <location>
        <begin position="348"/>
        <end position="365"/>
    </location>
</feature>
<accession>A0A1Y5FAZ8</accession>
<dbReference type="InterPro" id="IPR038731">
    <property type="entry name" value="RgtA/B/C-like"/>
</dbReference>
<keyword evidence="6 8" id="KW-1133">Transmembrane helix</keyword>
<keyword evidence="7 8" id="KW-0472">Membrane</keyword>
<comment type="caution">
    <text evidence="10">The sequence shown here is derived from an EMBL/GenBank/DDBJ whole genome shotgun (WGS) entry which is preliminary data.</text>
</comment>
<gene>
    <name evidence="10" type="ORF">A9Q84_05045</name>
</gene>
<evidence type="ECO:0000259" key="9">
    <source>
        <dbReference type="Pfam" id="PF13231"/>
    </source>
</evidence>